<keyword evidence="1" id="KW-0472">Membrane</keyword>
<keyword evidence="1" id="KW-1133">Transmembrane helix</keyword>
<evidence type="ECO:0000256" key="1">
    <source>
        <dbReference type="SAM" id="Phobius"/>
    </source>
</evidence>
<feature type="transmembrane region" description="Helical" evidence="1">
    <location>
        <begin position="20"/>
        <end position="38"/>
    </location>
</feature>
<sequence>MAVGIKGNTGGGGSGRGRSYGLMLILAFGAAVLGVMVIHKLRDRRIFNLLVKEKDRQLISLQLLLQKERESTKEERRKIEELKAKILYLKKPEYGASQQGHGDAVYDCFPKG</sequence>
<reference evidence="2 3" key="1">
    <citation type="journal article" date="2018" name="PLoS Genet.">
        <title>Population sequencing reveals clonal diversity and ancestral inbreeding in the grapevine cultivar Chardonnay.</title>
        <authorList>
            <person name="Roach M.J."/>
            <person name="Johnson D.L."/>
            <person name="Bohlmann J."/>
            <person name="van Vuuren H.J."/>
            <person name="Jones S.J."/>
            <person name="Pretorius I.S."/>
            <person name="Schmidt S.A."/>
            <person name="Borneman A.R."/>
        </authorList>
    </citation>
    <scope>NUCLEOTIDE SEQUENCE [LARGE SCALE GENOMIC DNA]</scope>
    <source>
        <strain evidence="3">cv. Chardonnay</strain>
        <tissue evidence="2">Leaf</tissue>
    </source>
</reference>
<organism evidence="2 3">
    <name type="scientific">Vitis vinifera</name>
    <name type="common">Grape</name>
    <dbReference type="NCBI Taxonomy" id="29760"/>
    <lineage>
        <taxon>Eukaryota</taxon>
        <taxon>Viridiplantae</taxon>
        <taxon>Streptophyta</taxon>
        <taxon>Embryophyta</taxon>
        <taxon>Tracheophyta</taxon>
        <taxon>Spermatophyta</taxon>
        <taxon>Magnoliopsida</taxon>
        <taxon>eudicotyledons</taxon>
        <taxon>Gunneridae</taxon>
        <taxon>Pentapetalae</taxon>
        <taxon>rosids</taxon>
        <taxon>Vitales</taxon>
        <taxon>Vitaceae</taxon>
        <taxon>Viteae</taxon>
        <taxon>Vitis</taxon>
    </lineage>
</organism>
<dbReference type="PANTHER" id="PTHR36143">
    <property type="entry name" value="OS08G0177500 PROTEIN"/>
    <property type="match status" value="1"/>
</dbReference>
<evidence type="ECO:0000313" key="3">
    <source>
        <dbReference type="Proteomes" id="UP000288805"/>
    </source>
</evidence>
<proteinExistence type="predicted"/>
<comment type="caution">
    <text evidence="2">The sequence shown here is derived from an EMBL/GenBank/DDBJ whole genome shotgun (WGS) entry which is preliminary data.</text>
</comment>
<keyword evidence="1" id="KW-0812">Transmembrane</keyword>
<name>A0A438EFA6_VITVI</name>
<evidence type="ECO:0000313" key="2">
    <source>
        <dbReference type="EMBL" id="RVW46375.1"/>
    </source>
</evidence>
<dbReference type="EMBL" id="QGNW01001303">
    <property type="protein sequence ID" value="RVW46375.1"/>
    <property type="molecule type" value="Genomic_DNA"/>
</dbReference>
<dbReference type="Proteomes" id="UP000288805">
    <property type="component" value="Unassembled WGS sequence"/>
</dbReference>
<dbReference type="PANTHER" id="PTHR36143:SF4">
    <property type="entry name" value="OS08G0177500 PROTEIN"/>
    <property type="match status" value="1"/>
</dbReference>
<dbReference type="AlphaFoldDB" id="A0A438EFA6"/>
<protein>
    <submittedName>
        <fullName evidence="2">Uncharacterized protein</fullName>
    </submittedName>
</protein>
<gene>
    <name evidence="2" type="ORF">CK203_081740</name>
</gene>
<accession>A0A438EFA6</accession>